<comment type="pathway">
    <text evidence="6">Metabolic intermediate biosynthesis; acetyl-CoA biosynthesis; acetyl-CoA from acetate: step 1/2.</text>
</comment>
<keyword evidence="4 6" id="KW-0418">Kinase</keyword>
<evidence type="ECO:0000256" key="4">
    <source>
        <dbReference type="ARBA" id="ARBA00022777"/>
    </source>
</evidence>
<dbReference type="GO" id="GO:0005737">
    <property type="term" value="C:cytoplasm"/>
    <property type="evidence" value="ECO:0007669"/>
    <property type="project" value="UniProtKB-SubCell"/>
</dbReference>
<sequence length="403" mass="44379">MLILVINAGSSSIKYQLLNMDSNSVIAKGLVERIGTTGGIITHRYLKNGVSDKKQIHQEFPTHVEGMKLIVELLTAKDFGVISDPSDIKGVGHRIVQGGGKFNIPVLITDEVKSEIKEMSALAPLHNPANLLGIEVAQKFFPNIPQVAVFDTAFHLTMPPKAYRYAIPNNFYTEYKIRSYGAHGTSHKYVRRQAVNHLNNQKAKIITIHLGNGSSITAINEKGESIDTSMGFTPLNGLVMGTRSGDIDPSVLFYMVRECGIKFEELDDLLNKKSGMLGLTGKSDARDVDEMYLKGDQNAILCLDLYSYRVKKYIGAYIAALNGVDAIVFTAGIGENDAQLRSLICKDLDYLGIKLDENKNVELSGPDTVEEIQASESKVKIMIIPTNEELEIANDTLNILKEM</sequence>
<feature type="active site" description="Proton donor/acceptor" evidence="6">
    <location>
        <position position="151"/>
    </location>
</feature>
<evidence type="ECO:0000256" key="6">
    <source>
        <dbReference type="HAMAP-Rule" id="MF_00020"/>
    </source>
</evidence>
<dbReference type="Proteomes" id="UP000182761">
    <property type="component" value="Unassembled WGS sequence"/>
</dbReference>
<dbReference type="PRINTS" id="PR00471">
    <property type="entry name" value="ACETATEKNASE"/>
</dbReference>
<feature type="binding site" evidence="6">
    <location>
        <begin position="209"/>
        <end position="213"/>
    </location>
    <ligand>
        <name>ATP</name>
        <dbReference type="ChEBI" id="CHEBI:30616"/>
    </ligand>
</feature>
<feature type="binding site" evidence="6">
    <location>
        <position position="7"/>
    </location>
    <ligand>
        <name>Mg(2+)</name>
        <dbReference type="ChEBI" id="CHEBI:18420"/>
    </ligand>
</feature>
<evidence type="ECO:0000256" key="2">
    <source>
        <dbReference type="ARBA" id="ARBA00022679"/>
    </source>
</evidence>
<keyword evidence="6" id="KW-0460">Magnesium</keyword>
<dbReference type="PROSITE" id="PS01075">
    <property type="entry name" value="ACETATE_KINASE_1"/>
    <property type="match status" value="1"/>
</dbReference>
<dbReference type="STRING" id="1586267.GCA_001418685_01554"/>
<dbReference type="GO" id="GO:0005524">
    <property type="term" value="F:ATP binding"/>
    <property type="evidence" value="ECO:0007669"/>
    <property type="project" value="UniProtKB-KW"/>
</dbReference>
<dbReference type="CDD" id="cd24010">
    <property type="entry name" value="ASKHA_NBD_AcK_PK"/>
    <property type="match status" value="1"/>
</dbReference>
<accession>A0A0X3AQN2</accession>
<feature type="binding site" evidence="6">
    <location>
        <begin position="332"/>
        <end position="336"/>
    </location>
    <ligand>
        <name>ATP</name>
        <dbReference type="ChEBI" id="CHEBI:30616"/>
    </ligand>
</feature>
<organism evidence="8 9">
    <name type="scientific">Apibacter mensalis</name>
    <dbReference type="NCBI Taxonomy" id="1586267"/>
    <lineage>
        <taxon>Bacteria</taxon>
        <taxon>Pseudomonadati</taxon>
        <taxon>Bacteroidota</taxon>
        <taxon>Flavobacteriia</taxon>
        <taxon>Flavobacteriales</taxon>
        <taxon>Weeksellaceae</taxon>
        <taxon>Apibacter</taxon>
    </lineage>
</organism>
<dbReference type="RefSeq" id="WP_055425878.1">
    <property type="nucleotide sequence ID" value="NZ_FCOR01000009.1"/>
</dbReference>
<dbReference type="Pfam" id="PF00871">
    <property type="entry name" value="Acetate_kinase"/>
    <property type="match status" value="1"/>
</dbReference>
<evidence type="ECO:0000256" key="5">
    <source>
        <dbReference type="ARBA" id="ARBA00022840"/>
    </source>
</evidence>
<feature type="binding site" evidence="6">
    <location>
        <begin position="284"/>
        <end position="286"/>
    </location>
    <ligand>
        <name>ATP</name>
        <dbReference type="ChEBI" id="CHEBI:30616"/>
    </ligand>
</feature>
<dbReference type="GO" id="GO:0000287">
    <property type="term" value="F:magnesium ion binding"/>
    <property type="evidence" value="ECO:0007669"/>
    <property type="project" value="UniProtKB-UniRule"/>
</dbReference>
<dbReference type="GO" id="GO:0006083">
    <property type="term" value="P:acetate metabolic process"/>
    <property type="evidence" value="ECO:0007669"/>
    <property type="project" value="TreeGrafter"/>
</dbReference>
<feature type="site" description="Transition state stabilizer" evidence="6">
    <location>
        <position position="243"/>
    </location>
</feature>
<dbReference type="InterPro" id="IPR004372">
    <property type="entry name" value="Ac/propionate_kinase"/>
</dbReference>
<keyword evidence="6" id="KW-0963">Cytoplasm</keyword>
<dbReference type="InterPro" id="IPR043129">
    <property type="entry name" value="ATPase_NBD"/>
</dbReference>
<dbReference type="EMBL" id="FCOR01000009">
    <property type="protein sequence ID" value="CVK16691.1"/>
    <property type="molecule type" value="Genomic_DNA"/>
</dbReference>
<feature type="binding site" evidence="6">
    <location>
        <position position="388"/>
    </location>
    <ligand>
        <name>Mg(2+)</name>
        <dbReference type="ChEBI" id="CHEBI:18420"/>
    </ligand>
</feature>
<evidence type="ECO:0000313" key="9">
    <source>
        <dbReference type="Proteomes" id="UP000182761"/>
    </source>
</evidence>
<comment type="catalytic activity">
    <reaction evidence="6">
        <text>acetate + ATP = acetyl phosphate + ADP</text>
        <dbReference type="Rhea" id="RHEA:11352"/>
        <dbReference type="ChEBI" id="CHEBI:22191"/>
        <dbReference type="ChEBI" id="CHEBI:30089"/>
        <dbReference type="ChEBI" id="CHEBI:30616"/>
        <dbReference type="ChEBI" id="CHEBI:456216"/>
        <dbReference type="EC" id="2.7.2.1"/>
    </reaction>
</comment>
<dbReference type="HAMAP" id="MF_00020">
    <property type="entry name" value="Acetate_kinase"/>
    <property type="match status" value="1"/>
</dbReference>
<dbReference type="GO" id="GO:0006085">
    <property type="term" value="P:acetyl-CoA biosynthetic process"/>
    <property type="evidence" value="ECO:0007669"/>
    <property type="project" value="UniProtKB-UniRule"/>
</dbReference>
<comment type="function">
    <text evidence="6">Catalyzes the formation of acetyl phosphate from acetate and ATP. Can also catalyze the reverse reaction.</text>
</comment>
<dbReference type="NCBIfam" id="TIGR00016">
    <property type="entry name" value="ackA"/>
    <property type="match status" value="1"/>
</dbReference>
<dbReference type="InterPro" id="IPR023865">
    <property type="entry name" value="Aliphatic_acid_kinase_CS"/>
</dbReference>
<keyword evidence="5 6" id="KW-0067">ATP-binding</keyword>
<evidence type="ECO:0000256" key="7">
    <source>
        <dbReference type="RuleBase" id="RU003835"/>
    </source>
</evidence>
<dbReference type="AlphaFoldDB" id="A0A0X3AQN2"/>
<dbReference type="Gene3D" id="3.30.420.40">
    <property type="match status" value="2"/>
</dbReference>
<evidence type="ECO:0000256" key="3">
    <source>
        <dbReference type="ARBA" id="ARBA00022741"/>
    </source>
</evidence>
<gene>
    <name evidence="6" type="primary">ackA</name>
    <name evidence="8" type="ORF">Ga0061079_10981</name>
</gene>
<comment type="similarity">
    <text evidence="1 6 7">Belongs to the acetokinase family.</text>
</comment>
<dbReference type="PANTHER" id="PTHR21060:SF15">
    <property type="entry name" value="ACETATE KINASE-RELATED"/>
    <property type="match status" value="1"/>
</dbReference>
<dbReference type="PANTHER" id="PTHR21060">
    <property type="entry name" value="ACETATE KINASE"/>
    <property type="match status" value="1"/>
</dbReference>
<evidence type="ECO:0000256" key="1">
    <source>
        <dbReference type="ARBA" id="ARBA00008748"/>
    </source>
</evidence>
<reference evidence="8 9" key="1">
    <citation type="submission" date="2016-01" db="EMBL/GenBank/DDBJ databases">
        <authorList>
            <person name="McClelland M."/>
            <person name="Jain A."/>
            <person name="Saraogi P."/>
            <person name="Mendelson R."/>
            <person name="Westerman R."/>
            <person name="SanMiguel P."/>
            <person name="Csonka L."/>
        </authorList>
    </citation>
    <scope>NUCLEOTIDE SEQUENCE [LARGE SCALE GENOMIC DNA]</scope>
    <source>
        <strain evidence="8 9">R-53146</strain>
    </source>
</reference>
<dbReference type="UniPathway" id="UPA00340">
    <property type="reaction ID" value="UER00458"/>
</dbReference>
<feature type="binding site" evidence="6">
    <location>
        <position position="14"/>
    </location>
    <ligand>
        <name>ATP</name>
        <dbReference type="ChEBI" id="CHEBI:30616"/>
    </ligand>
</feature>
<comment type="cofactor">
    <cofactor evidence="6">
        <name>Mg(2+)</name>
        <dbReference type="ChEBI" id="CHEBI:18420"/>
    </cofactor>
    <cofactor evidence="6">
        <name>Mn(2+)</name>
        <dbReference type="ChEBI" id="CHEBI:29035"/>
    </cofactor>
    <text evidence="6">Mg(2+). Can also accept Mn(2+).</text>
</comment>
<dbReference type="OrthoDB" id="9802453at2"/>
<dbReference type="PIRSF" id="PIRSF000722">
    <property type="entry name" value="Acetate_prop_kin"/>
    <property type="match status" value="1"/>
</dbReference>
<evidence type="ECO:0000313" key="8">
    <source>
        <dbReference type="EMBL" id="CVK16691.1"/>
    </source>
</evidence>
<dbReference type="GO" id="GO:0008776">
    <property type="term" value="F:acetate kinase activity"/>
    <property type="evidence" value="ECO:0007669"/>
    <property type="project" value="UniProtKB-UniRule"/>
</dbReference>
<keyword evidence="6" id="KW-0479">Metal-binding</keyword>
<comment type="subcellular location">
    <subcellularLocation>
        <location evidence="6">Cytoplasm</location>
    </subcellularLocation>
</comment>
<feature type="binding site" evidence="6">
    <location>
        <position position="94"/>
    </location>
    <ligand>
        <name>substrate</name>
    </ligand>
</feature>
<keyword evidence="2 6" id="KW-0808">Transferase</keyword>
<keyword evidence="3 6" id="KW-0547">Nucleotide-binding</keyword>
<dbReference type="SUPFAM" id="SSF53067">
    <property type="entry name" value="Actin-like ATPase domain"/>
    <property type="match status" value="2"/>
</dbReference>
<dbReference type="EC" id="2.7.2.1" evidence="6"/>
<keyword evidence="9" id="KW-1185">Reference proteome</keyword>
<dbReference type="InterPro" id="IPR000890">
    <property type="entry name" value="Aliphatic_acid_kin_short-chain"/>
</dbReference>
<comment type="subunit">
    <text evidence="6">Homodimer.</text>
</comment>
<name>A0A0X3AQN2_9FLAO</name>
<protein>
    <recommendedName>
        <fullName evidence="6">Acetate kinase</fullName>
        <ecNumber evidence="6">2.7.2.1</ecNumber>
    </recommendedName>
    <alternativeName>
        <fullName evidence="6">Acetokinase</fullName>
    </alternativeName>
</protein>
<proteinExistence type="inferred from homology"/>
<feature type="site" description="Transition state stabilizer" evidence="6">
    <location>
        <position position="183"/>
    </location>
</feature>